<dbReference type="Pfam" id="PF08937">
    <property type="entry name" value="ThsB_TIR"/>
    <property type="match status" value="1"/>
</dbReference>
<proteinExistence type="predicted"/>
<evidence type="ECO:0000259" key="1">
    <source>
        <dbReference type="Pfam" id="PF08937"/>
    </source>
</evidence>
<organism evidence="2 3">
    <name type="scientific">Viridibacterium curvum</name>
    <dbReference type="NCBI Taxonomy" id="1101404"/>
    <lineage>
        <taxon>Bacteria</taxon>
        <taxon>Pseudomonadati</taxon>
        <taxon>Pseudomonadota</taxon>
        <taxon>Betaproteobacteria</taxon>
        <taxon>Rhodocyclales</taxon>
        <taxon>Rhodocyclaceae</taxon>
        <taxon>Viridibacterium</taxon>
    </lineage>
</organism>
<evidence type="ECO:0000313" key="2">
    <source>
        <dbReference type="EMBL" id="GAA5166551.1"/>
    </source>
</evidence>
<evidence type="ECO:0000313" key="3">
    <source>
        <dbReference type="Proteomes" id="UP001500547"/>
    </source>
</evidence>
<dbReference type="SUPFAM" id="SSF52206">
    <property type="entry name" value="Hypothetical protein MTH538"/>
    <property type="match status" value="1"/>
</dbReference>
<dbReference type="InterPro" id="IPR036490">
    <property type="entry name" value="ThsB_TIR-like_sf"/>
</dbReference>
<comment type="caution">
    <text evidence="2">The sequence shown here is derived from an EMBL/GenBank/DDBJ whole genome shotgun (WGS) entry which is preliminary data.</text>
</comment>
<dbReference type="Gene3D" id="3.40.50.11200">
    <property type="match status" value="1"/>
</dbReference>
<reference evidence="3" key="1">
    <citation type="journal article" date="2019" name="Int. J. Syst. Evol. Microbiol.">
        <title>The Global Catalogue of Microorganisms (GCM) 10K type strain sequencing project: providing services to taxonomists for standard genome sequencing and annotation.</title>
        <authorList>
            <consortium name="The Broad Institute Genomics Platform"/>
            <consortium name="The Broad Institute Genome Sequencing Center for Infectious Disease"/>
            <person name="Wu L."/>
            <person name="Ma J."/>
        </authorList>
    </citation>
    <scope>NUCLEOTIDE SEQUENCE [LARGE SCALE GENOMIC DNA]</scope>
    <source>
        <strain evidence="3">JCM 18715</strain>
    </source>
</reference>
<sequence length="130" mass="14442">MPAKKRVFISFDYDNDEGAKIMLAGQAKLPDSPFDFQDASVKDHLTGDWKEKVRRRMDNVDVVIVLCGQKTHTAAGVAAELEIAKAKGKPYFLLAAYSDKTCTKPTSAASTDKVYKWTWDNLKTLINGGR</sequence>
<dbReference type="InterPro" id="IPR015032">
    <property type="entry name" value="ThsB__TIR-like_domain"/>
</dbReference>
<feature type="domain" description="Thoeris protein ThsB TIR-like" evidence="1">
    <location>
        <begin position="8"/>
        <end position="92"/>
    </location>
</feature>
<protein>
    <recommendedName>
        <fullName evidence="1">Thoeris protein ThsB TIR-like domain-containing protein</fullName>
    </recommendedName>
</protein>
<dbReference type="EMBL" id="BAABLD010000008">
    <property type="protein sequence ID" value="GAA5166551.1"/>
    <property type="molecule type" value="Genomic_DNA"/>
</dbReference>
<keyword evidence="3" id="KW-1185">Reference proteome</keyword>
<accession>A0ABP9QS78</accession>
<name>A0ABP9QS78_9RHOO</name>
<dbReference type="Proteomes" id="UP001500547">
    <property type="component" value="Unassembled WGS sequence"/>
</dbReference>
<dbReference type="RefSeq" id="WP_345533191.1">
    <property type="nucleotide sequence ID" value="NZ_BAABLD010000008.1"/>
</dbReference>
<gene>
    <name evidence="2" type="ORF">GCM10025770_23840</name>
</gene>